<organism evidence="2 4">
    <name type="scientific">Cercospora beticola</name>
    <name type="common">Sugarbeet leaf spot fungus</name>
    <dbReference type="NCBI Taxonomy" id="122368"/>
    <lineage>
        <taxon>Eukaryota</taxon>
        <taxon>Fungi</taxon>
        <taxon>Dikarya</taxon>
        <taxon>Ascomycota</taxon>
        <taxon>Pezizomycotina</taxon>
        <taxon>Dothideomycetes</taxon>
        <taxon>Dothideomycetidae</taxon>
        <taxon>Mycosphaerellales</taxon>
        <taxon>Mycosphaerellaceae</taxon>
        <taxon>Cercospora</taxon>
    </lineage>
</organism>
<dbReference type="AlphaFoldDB" id="A0A2G5HG90"/>
<dbReference type="Proteomes" id="UP001302367">
    <property type="component" value="Chromosome 7"/>
</dbReference>
<evidence type="ECO:0000313" key="2">
    <source>
        <dbReference type="EMBL" id="PIA91549.1"/>
    </source>
</evidence>
<gene>
    <name evidence="2" type="ORF">CB0940_09547</name>
    <name evidence="3" type="ORF">RHO25_010782</name>
</gene>
<sequence>MAVSPIAYILRAVGLEIVNTFCRHASGFRKAEKPKVVLHKSFWIALSRSAVHILPLSVFAILIYINYTTLYIGPSFQASGQDDEVFVAAIQVAAKAQELLCVASLAAIVLQALRRELLGDGIPIGLLGAGIWFASPSSFWSPSFLAAIPWSFKNIHRCRFYLLLIIAGGLAAVIGPASAVLMLPRQQNLPTARASFYLNGAMEEVFPHVVSSESELAICNLPNATSYAVCPSGGYESLLHNFKTSVRNHTNMCGNNHGQRTGQQWIPECQAKGVVGWRMWKNMMVTSPHNLIPAVLSSILMMGDSVPKVQTVVTQPHAATVIATRRLVQEYTERVDKGSPNLWRDYKWSYDLTTSGSATNPWARVRCTVGRNLTANATETGFPYLHRSGKTDTTFKAKDYRFVNIAALDHNISGHLRTQWVSLPAEEFGDVEAGLTTAGLLVELPWTNNETRVAFGCAIATSWHNNTVTSDRSANYNAYSALITGMEWSWNYPGLVDSSDSLLTNRPFTLDHSWLKLLTPKLPVRSGGEESSLNTLESIFTEVGIAGVVSTMRTQPSIYWDGKIKRCVYGMRESSGETDTQLWNADDCGNGAREYVQLILASVVADGVSRFGSHRAFDNTDQDLRYWSTRIPSTFNSSLLFADRPKTYKEFPSQWLSIYAVGWAFHASKTTDYLALGVVCIYMALATAHIFWLLYWGNWVSSGAWDTVTELLVLCQNSPPSVPSELENTSAGLHRLRTYAKLVKVRATNEDGESHEHNCAKLVLVEDNSAARESEAYATVKPALLKVMPCATVAACTSRESLQKTVTSLERVKYNVKYS</sequence>
<dbReference type="OrthoDB" id="5342924at2759"/>
<keyword evidence="1" id="KW-0472">Membrane</keyword>
<keyword evidence="1" id="KW-0812">Transmembrane</keyword>
<accession>A0A2G5HG90</accession>
<name>A0A2G5HG90_CERBT</name>
<feature type="transmembrane region" description="Helical" evidence="1">
    <location>
        <begin position="42"/>
        <end position="65"/>
    </location>
</feature>
<evidence type="ECO:0000313" key="4">
    <source>
        <dbReference type="Proteomes" id="UP000230605"/>
    </source>
</evidence>
<evidence type="ECO:0000256" key="1">
    <source>
        <dbReference type="SAM" id="Phobius"/>
    </source>
</evidence>
<proteinExistence type="predicted"/>
<keyword evidence="1" id="KW-1133">Transmembrane helix</keyword>
<feature type="transmembrane region" description="Helical" evidence="1">
    <location>
        <begin position="673"/>
        <end position="696"/>
    </location>
</feature>
<reference evidence="2 4" key="1">
    <citation type="submission" date="2015-10" db="EMBL/GenBank/DDBJ databases">
        <title>The cercosporin biosynthetic gene cluster was horizontally transferred to several fungal lineages and shown to be expanded in Cercospora beticola based on microsynteny with recipient genomes.</title>
        <authorList>
            <person name="De Jonge R."/>
            <person name="Ebert M.K."/>
            <person name="Suttle J.C."/>
            <person name="Jurick Ii W.M."/>
            <person name="Secor G.A."/>
            <person name="Thomma B.P."/>
            <person name="Van De Peer Y."/>
            <person name="Bolton M.D."/>
        </authorList>
    </citation>
    <scope>NUCLEOTIDE SEQUENCE [LARGE SCALE GENOMIC DNA]</scope>
    <source>
        <strain evidence="2 4">09-40</strain>
    </source>
</reference>
<protein>
    <submittedName>
        <fullName evidence="2">Uncharacterized protein</fullName>
    </submittedName>
</protein>
<feature type="transmembrane region" description="Helical" evidence="1">
    <location>
        <begin position="160"/>
        <end position="183"/>
    </location>
</feature>
<dbReference type="Proteomes" id="UP000230605">
    <property type="component" value="Chromosome 7"/>
</dbReference>
<reference evidence="3 5" key="2">
    <citation type="submission" date="2023-09" db="EMBL/GenBank/DDBJ databases">
        <title>Complete-Gapless Cercospora beticola genome.</title>
        <authorList>
            <person name="Wyatt N.A."/>
            <person name="Spanner R.E."/>
            <person name="Bolton M.D."/>
        </authorList>
    </citation>
    <scope>NUCLEOTIDE SEQUENCE [LARGE SCALE GENOMIC DNA]</scope>
    <source>
        <strain evidence="3">Cb09-40</strain>
    </source>
</reference>
<keyword evidence="5" id="KW-1185">Reference proteome</keyword>
<feature type="transmembrane region" description="Helical" evidence="1">
    <location>
        <begin position="122"/>
        <end position="140"/>
    </location>
</feature>
<dbReference type="EMBL" id="CP134190">
    <property type="protein sequence ID" value="WPB06125.1"/>
    <property type="molecule type" value="Genomic_DNA"/>
</dbReference>
<evidence type="ECO:0000313" key="3">
    <source>
        <dbReference type="EMBL" id="WPB06125.1"/>
    </source>
</evidence>
<dbReference type="EMBL" id="LKMD01000106">
    <property type="protein sequence ID" value="PIA91549.1"/>
    <property type="molecule type" value="Genomic_DNA"/>
</dbReference>
<evidence type="ECO:0000313" key="5">
    <source>
        <dbReference type="Proteomes" id="UP001302367"/>
    </source>
</evidence>